<evidence type="ECO:0000313" key="12">
    <source>
        <dbReference type="EMBL" id="RUO47022.1"/>
    </source>
</evidence>
<feature type="transmembrane region" description="Helical" evidence="10">
    <location>
        <begin position="366"/>
        <end position="389"/>
    </location>
</feature>
<keyword evidence="5" id="KW-0630">Potassium</keyword>
<dbReference type="STRING" id="519452.SAMN04488139_1791"/>
<comment type="caution">
    <text evidence="12">The sequence shown here is derived from an EMBL/GenBank/DDBJ whole genome shotgun (WGS) entry which is preliminary data.</text>
</comment>
<keyword evidence="13" id="KW-1185">Reference proteome</keyword>
<evidence type="ECO:0000256" key="9">
    <source>
        <dbReference type="ARBA" id="ARBA00023136"/>
    </source>
</evidence>
<dbReference type="GO" id="GO:0008324">
    <property type="term" value="F:monoatomic cation transmembrane transporter activity"/>
    <property type="evidence" value="ECO:0007669"/>
    <property type="project" value="InterPro"/>
</dbReference>
<keyword evidence="8" id="KW-0406">Ion transport</keyword>
<dbReference type="SUPFAM" id="SSF116726">
    <property type="entry name" value="TrkA C-terminal domain-like"/>
    <property type="match status" value="1"/>
</dbReference>
<feature type="transmembrane region" description="Helical" evidence="10">
    <location>
        <begin position="6"/>
        <end position="25"/>
    </location>
</feature>
<feature type="transmembrane region" description="Helical" evidence="10">
    <location>
        <begin position="303"/>
        <end position="327"/>
    </location>
</feature>
<evidence type="ECO:0000256" key="1">
    <source>
        <dbReference type="ARBA" id="ARBA00004651"/>
    </source>
</evidence>
<evidence type="ECO:0000259" key="11">
    <source>
        <dbReference type="PROSITE" id="PS51202"/>
    </source>
</evidence>
<evidence type="ECO:0000256" key="8">
    <source>
        <dbReference type="ARBA" id="ARBA00023065"/>
    </source>
</evidence>
<keyword evidence="7 10" id="KW-1133">Transmembrane helix</keyword>
<evidence type="ECO:0000313" key="13">
    <source>
        <dbReference type="Proteomes" id="UP000286985"/>
    </source>
</evidence>
<dbReference type="InterPro" id="IPR006037">
    <property type="entry name" value="RCK_C"/>
</dbReference>
<dbReference type="Gene3D" id="3.30.70.1450">
    <property type="entry name" value="Regulator of K+ conductance, C-terminal domain"/>
    <property type="match status" value="1"/>
</dbReference>
<feature type="transmembrane region" description="Helical" evidence="10">
    <location>
        <begin position="222"/>
        <end position="253"/>
    </location>
</feature>
<evidence type="ECO:0000256" key="5">
    <source>
        <dbReference type="ARBA" id="ARBA00022538"/>
    </source>
</evidence>
<dbReference type="InterPro" id="IPR005170">
    <property type="entry name" value="Transptr-assoc_dom"/>
</dbReference>
<keyword evidence="4" id="KW-1003">Cell membrane</keyword>
<keyword evidence="9 10" id="KW-0472">Membrane</keyword>
<evidence type="ECO:0000256" key="4">
    <source>
        <dbReference type="ARBA" id="ARBA00022475"/>
    </source>
</evidence>
<dbReference type="SMART" id="SM01091">
    <property type="entry name" value="CorC_HlyC"/>
    <property type="match status" value="1"/>
</dbReference>
<keyword evidence="3" id="KW-0050">Antiport</keyword>
<dbReference type="NCBIfam" id="NF003715">
    <property type="entry name" value="PRK05326.1-2"/>
    <property type="match status" value="1"/>
</dbReference>
<sequence>MASINGIMLLMGSLLLISILAAVVSNRLGAPLLLTFLVVGMLAGEEGVLGIQFSNPELAFFIGSLALVIILFDGGMRTHKERFRVALWPAISLATIGVALTCALTAAGVVWFFDLPWPTALLIGAILSSTDAAAVFGIFQSQNLRIKQRVASTLEIESGTNDPMAIILTMTLTSMIAAADSFSWGWMTVDVLQQLAIGYLAGWVGGRFFVWMAQKITVQFSFFPLLAAATAVVIFALASAIGGSGYLAVYLMGYKIGNSRLPQLPHILQVQDGLAWLSQIMMFLILGLLVTPSHLIQHWALSLSVAVMMIFVARPLAVLISLAPFSFPWKEQVFVGWVGLRGAVPIILALYPWLTGLPNQELYFDIAFMVVMVSLIVQGWSLAPMARWLGLEIPAPAEPDRRMPLDRVGSKDPMELWAYQVTERSPACDHYWPELRLDVPAEFLGVIRDGEWLMPGHQPQFCEGDTALVVAKVEHVDAISKVLAAGGKPTELQSSEFFGDFSLRGDLTLAEVASFYTLGELEEGIKALTLNDYFTQKFHRRVVVGDHLQLGTVRLTAREVTDDGFIQQVGIKLTSGSGRKNQGPN</sequence>
<dbReference type="NCBIfam" id="NF003716">
    <property type="entry name" value="PRK05326.1-3"/>
    <property type="match status" value="1"/>
</dbReference>
<dbReference type="RefSeq" id="WP_092840707.1">
    <property type="nucleotide sequence ID" value="NZ_FPCF01000004.1"/>
</dbReference>
<reference evidence="13" key="1">
    <citation type="journal article" date="2018" name="Front. Microbiol.">
        <title>Genome-Based Analysis Reveals the Taxonomy and Diversity of the Family Idiomarinaceae.</title>
        <authorList>
            <person name="Liu Y."/>
            <person name="Lai Q."/>
            <person name="Shao Z."/>
        </authorList>
    </citation>
    <scope>NUCLEOTIDE SEQUENCE [LARGE SCALE GENOMIC DNA]</scope>
    <source>
        <strain evidence="13">908033</strain>
    </source>
</reference>
<feature type="transmembrane region" description="Helical" evidence="10">
    <location>
        <begin position="273"/>
        <end position="291"/>
    </location>
</feature>
<feature type="transmembrane region" description="Helical" evidence="10">
    <location>
        <begin position="58"/>
        <end position="75"/>
    </location>
</feature>
<evidence type="ECO:0000256" key="6">
    <source>
        <dbReference type="ARBA" id="ARBA00022692"/>
    </source>
</evidence>
<keyword evidence="2" id="KW-0813">Transport</keyword>
<dbReference type="InterPro" id="IPR038770">
    <property type="entry name" value="Na+/solute_symporter_sf"/>
</dbReference>
<dbReference type="InterPro" id="IPR006153">
    <property type="entry name" value="Cation/H_exchanger_TM"/>
</dbReference>
<dbReference type="Gene3D" id="1.20.1530.20">
    <property type="match status" value="1"/>
</dbReference>
<dbReference type="Proteomes" id="UP000286985">
    <property type="component" value="Unassembled WGS sequence"/>
</dbReference>
<dbReference type="GO" id="GO:0005886">
    <property type="term" value="C:plasma membrane"/>
    <property type="evidence" value="ECO:0007669"/>
    <property type="project" value="UniProtKB-SubCell"/>
</dbReference>
<dbReference type="Pfam" id="PF03471">
    <property type="entry name" value="CorC_HlyC"/>
    <property type="match status" value="1"/>
</dbReference>
<proteinExistence type="predicted"/>
<dbReference type="PANTHER" id="PTHR32507:SF7">
    <property type="entry name" value="K(+)_H(+) ANTIPORTER NHAP2"/>
    <property type="match status" value="1"/>
</dbReference>
<evidence type="ECO:0000256" key="10">
    <source>
        <dbReference type="SAM" id="Phobius"/>
    </source>
</evidence>
<keyword evidence="6 10" id="KW-0812">Transmembrane</keyword>
<dbReference type="GO" id="GO:0015297">
    <property type="term" value="F:antiporter activity"/>
    <property type="evidence" value="ECO:0007669"/>
    <property type="project" value="UniProtKB-KW"/>
</dbReference>
<feature type="transmembrane region" description="Helical" evidence="10">
    <location>
        <begin position="119"/>
        <end position="139"/>
    </location>
</feature>
<dbReference type="Pfam" id="PF00999">
    <property type="entry name" value="Na_H_Exchanger"/>
    <property type="match status" value="1"/>
</dbReference>
<dbReference type="AlphaFoldDB" id="A0A432XEF6"/>
<protein>
    <submittedName>
        <fullName evidence="12">Potassium/proton antiporter</fullName>
    </submittedName>
</protein>
<dbReference type="GO" id="GO:1902600">
    <property type="term" value="P:proton transmembrane transport"/>
    <property type="evidence" value="ECO:0007669"/>
    <property type="project" value="InterPro"/>
</dbReference>
<dbReference type="InterPro" id="IPR036721">
    <property type="entry name" value="RCK_C_sf"/>
</dbReference>
<comment type="subcellular location">
    <subcellularLocation>
        <location evidence="1">Cell membrane</location>
        <topology evidence="1">Multi-pass membrane protein</topology>
    </subcellularLocation>
</comment>
<evidence type="ECO:0000256" key="7">
    <source>
        <dbReference type="ARBA" id="ARBA00022989"/>
    </source>
</evidence>
<evidence type="ECO:0000256" key="2">
    <source>
        <dbReference type="ARBA" id="ARBA00022448"/>
    </source>
</evidence>
<keyword evidence="5" id="KW-0633">Potassium transport</keyword>
<feature type="transmembrane region" description="Helical" evidence="10">
    <location>
        <begin position="191"/>
        <end position="210"/>
    </location>
</feature>
<feature type="transmembrane region" description="Helical" evidence="10">
    <location>
        <begin position="160"/>
        <end position="179"/>
    </location>
</feature>
<organism evidence="12 13">
    <name type="scientific">Pseudidiomarina donghaiensis</name>
    <dbReference type="NCBI Taxonomy" id="519452"/>
    <lineage>
        <taxon>Bacteria</taxon>
        <taxon>Pseudomonadati</taxon>
        <taxon>Pseudomonadota</taxon>
        <taxon>Gammaproteobacteria</taxon>
        <taxon>Alteromonadales</taxon>
        <taxon>Idiomarinaceae</taxon>
        <taxon>Pseudidiomarina</taxon>
    </lineage>
</organism>
<feature type="transmembrane region" description="Helical" evidence="10">
    <location>
        <begin position="333"/>
        <end position="354"/>
    </location>
</feature>
<dbReference type="PANTHER" id="PTHR32507">
    <property type="entry name" value="NA(+)/H(+) ANTIPORTER 1"/>
    <property type="match status" value="1"/>
</dbReference>
<evidence type="ECO:0000256" key="3">
    <source>
        <dbReference type="ARBA" id="ARBA00022449"/>
    </source>
</evidence>
<feature type="domain" description="RCK C-terminal" evidence="11">
    <location>
        <begin position="403"/>
        <end position="485"/>
    </location>
</feature>
<dbReference type="NCBIfam" id="NF003714">
    <property type="entry name" value="PRK05326.1-1"/>
    <property type="match status" value="1"/>
</dbReference>
<name>A0A432XEF6_9GAMM</name>
<accession>A0A432XEF6</accession>
<dbReference type="OrthoDB" id="9810759at2"/>
<dbReference type="PROSITE" id="PS51202">
    <property type="entry name" value="RCK_C"/>
    <property type="match status" value="1"/>
</dbReference>
<gene>
    <name evidence="12" type="ORF">CWE24_09835</name>
</gene>
<dbReference type="GO" id="GO:0006813">
    <property type="term" value="P:potassium ion transport"/>
    <property type="evidence" value="ECO:0007669"/>
    <property type="project" value="UniProtKB-KW"/>
</dbReference>
<dbReference type="EMBL" id="PIPU01000005">
    <property type="protein sequence ID" value="RUO47022.1"/>
    <property type="molecule type" value="Genomic_DNA"/>
</dbReference>
<feature type="transmembrane region" description="Helical" evidence="10">
    <location>
        <begin position="87"/>
        <end position="113"/>
    </location>
</feature>